<name>A0A291B0S9_9VIRU</name>
<dbReference type="Proteomes" id="UP000297192">
    <property type="component" value="Segment"/>
</dbReference>
<dbReference type="KEGG" id="vg:65099865"/>
<reference evidence="1" key="1">
    <citation type="journal article" date="2017" name="Arch. Virol.">
        <title>Complete genome sequence of shrimp hemocyte iridescent virus (SHIV) isolated from white leg shrimp, Litopenaeus vannamei.</title>
        <authorList>
            <person name="Qiu L."/>
            <person name="Chen M.M."/>
            <person name="Wang R.Y."/>
            <person name="Wan X.Y."/>
            <person name="Li C."/>
            <person name="Zhang Q.L."/>
            <person name="Dong X."/>
            <person name="Yang B."/>
            <person name="Xiang J.H."/>
            <person name="Huang J."/>
        </authorList>
    </citation>
    <scope>NUCLEOTIDE SEQUENCE [LARGE SCALE GENOMIC DNA]</scope>
    <source>
        <strain evidence="1">20141215</strain>
    </source>
</reference>
<dbReference type="GeneID" id="65099865"/>
<evidence type="ECO:0000313" key="1">
    <source>
        <dbReference type="EMBL" id="ATE87102.1"/>
    </source>
</evidence>
<dbReference type="EMBL" id="MF599468">
    <property type="protein sequence ID" value="ATE87102.1"/>
    <property type="molecule type" value="Genomic_DNA"/>
</dbReference>
<reference evidence="1" key="2">
    <citation type="journal article" date="2017" name="Sci. Rep.">
        <title>Characterization of a new member of Iridoviridae, Shrimp hemocyte iridescent virus (SHIV), found in white leg shrimp (Litopenaeus vannamei).</title>
        <authorList>
            <person name="Qiu L."/>
            <person name="Chen M.M."/>
            <person name="Wan X.Y."/>
            <person name="Li C."/>
            <person name="Zhang Q.L."/>
            <person name="Wang R.Y."/>
            <person name="Cheng D.Y."/>
            <person name="Dong X."/>
            <person name="Yang B."/>
            <person name="Wang X.H."/>
            <person name="Xiang J.H."/>
            <person name="Huang J."/>
        </authorList>
    </citation>
    <scope>NUCLEOTIDE SEQUENCE [LARGE SCALE GENOMIC DNA]</scope>
    <source>
        <strain evidence="1">20141215</strain>
    </source>
</reference>
<gene>
    <name evidence="1" type="primary">93R</name>
</gene>
<proteinExistence type="predicted"/>
<evidence type="ECO:0000313" key="2">
    <source>
        <dbReference type="Proteomes" id="UP000297192"/>
    </source>
</evidence>
<protein>
    <submittedName>
        <fullName evidence="1">Uncharacterized protein</fullName>
    </submittedName>
</protein>
<dbReference type="RefSeq" id="YP_010084845.1">
    <property type="nucleotide sequence ID" value="NC_055165.1"/>
</dbReference>
<sequence length="170" mass="20183">MSEEKFKYMLILIHDSTHKIDTGNEFFYSHLENLICLTEKDPAVRKLKIPGLLETISSEYYEASTWLMNIHDKIHKNFETIFKIFESPNPHHFSYVKRDLIENIRATLEILSEQNCSFSRTANILSMLSKTKYKKIKQETETSIRYLEEDFSVLTKHLYKLEDMLNKLPN</sequence>
<organism evidence="1">
    <name type="scientific">Shrimp hemocyte iridescent virus</name>
    <dbReference type="NCBI Taxonomy" id="2039780"/>
    <lineage>
        <taxon>Viruses</taxon>
        <taxon>Varidnaviria</taxon>
        <taxon>Bamfordvirae</taxon>
        <taxon>Nucleocytoviricota</taxon>
        <taxon>Megaviricetes</taxon>
        <taxon>Pimascovirales</taxon>
        <taxon>Pimascovirales incertae sedis</taxon>
        <taxon>Iridoviridae</taxon>
        <taxon>Betairidovirinae</taxon>
        <taxon>Decapodiridovirus</taxon>
        <taxon>Decapodiridovirus litopenaeus1</taxon>
        <taxon>Decapod iridescent virus 1</taxon>
    </lineage>
</organism>
<accession>A0A291B0S9</accession>
<keyword evidence="2" id="KW-1185">Reference proteome</keyword>